<evidence type="ECO:0000256" key="1">
    <source>
        <dbReference type="SAM" id="MobiDB-lite"/>
    </source>
</evidence>
<dbReference type="STRING" id="94237.ENSMMOP00000018878"/>
<evidence type="ECO:0000313" key="2">
    <source>
        <dbReference type="Ensembl" id="ENSMMOP00000018878.1"/>
    </source>
</evidence>
<reference evidence="2" key="2">
    <citation type="submission" date="2025-09" db="UniProtKB">
        <authorList>
            <consortium name="Ensembl"/>
        </authorList>
    </citation>
    <scope>IDENTIFICATION</scope>
</reference>
<dbReference type="AlphaFoldDB" id="A0A3Q3WU64"/>
<evidence type="ECO:0000313" key="3">
    <source>
        <dbReference type="Proteomes" id="UP000261620"/>
    </source>
</evidence>
<organism evidence="2 3">
    <name type="scientific">Mola mola</name>
    <name type="common">Ocean sunfish</name>
    <name type="synonym">Tetraodon mola</name>
    <dbReference type="NCBI Taxonomy" id="94237"/>
    <lineage>
        <taxon>Eukaryota</taxon>
        <taxon>Metazoa</taxon>
        <taxon>Chordata</taxon>
        <taxon>Craniata</taxon>
        <taxon>Vertebrata</taxon>
        <taxon>Euteleostomi</taxon>
        <taxon>Actinopterygii</taxon>
        <taxon>Neopterygii</taxon>
        <taxon>Teleostei</taxon>
        <taxon>Neoteleostei</taxon>
        <taxon>Acanthomorphata</taxon>
        <taxon>Eupercaria</taxon>
        <taxon>Tetraodontiformes</taxon>
        <taxon>Molidae</taxon>
        <taxon>Mola</taxon>
    </lineage>
</organism>
<accession>A0A3Q3WU64</accession>
<dbReference type="SUPFAM" id="SSF63748">
    <property type="entry name" value="Tudor/PWWP/MBT"/>
    <property type="match status" value="1"/>
</dbReference>
<feature type="region of interest" description="Disordered" evidence="1">
    <location>
        <begin position="303"/>
        <end position="345"/>
    </location>
</feature>
<name>A0A3Q3WU64_MOLML</name>
<dbReference type="Ensembl" id="ENSMMOT00000019186.1">
    <property type="protein sequence ID" value="ENSMMOP00000018878.1"/>
    <property type="gene ID" value="ENSMMOG00000014281.1"/>
</dbReference>
<protein>
    <submittedName>
        <fullName evidence="2">Uncharacterized protein</fullName>
    </submittedName>
</protein>
<dbReference type="OMA" id="FRKHTVK"/>
<dbReference type="Proteomes" id="UP000261620">
    <property type="component" value="Unplaced"/>
</dbReference>
<reference evidence="2" key="1">
    <citation type="submission" date="2025-08" db="UniProtKB">
        <authorList>
            <consortium name="Ensembl"/>
        </authorList>
    </citation>
    <scope>IDENTIFICATION</scope>
</reference>
<keyword evidence="3" id="KW-1185">Reference proteome</keyword>
<proteinExistence type="predicted"/>
<dbReference type="Gene3D" id="3.90.70.80">
    <property type="match status" value="1"/>
</dbReference>
<sequence>VNEEAKSPDQQSQCMQTRGAEKLMDDYLKSIGLHRKKIAKDGSCLFRAVAEQVNSCSVSPVLQFIEGDFDDYLYKLQDPQVVFVNFQVQLCFLNGNHYDSVYPIGRIKSAALCQSILYELLYDGVFKVDRSVLGSCQRGARHTDLLTDDNMAACGSSDESDGDAANQHYQTHAYPLNCLETISLNISISQGRGRRGPPLHERLRRSLNPALFRNVEYDVWHKTKRAQQKMDYCIAAGMQFAVGDRCQVRLDGSGRSYSATIKEVPPSDGPVTVFIEELGRKQVPLWNLRPPSDENSWSTVVSRDKRLSNGHGGCRPLGSGGRVQKQHSWPMQATIEEQGGVKPSR</sequence>
<feature type="compositionally biased region" description="Gly residues" evidence="1">
    <location>
        <begin position="310"/>
        <end position="321"/>
    </location>
</feature>